<sequence length="400" mass="43267">MPATQDNENDRIRSLRPRKPREVNLSTECKESRSGTVLQEGAERPARRRRSKLSRCSSKEAEKSEDSKKVDTVTHREGRLGSLAWTDKYKPSRSCPFVGNGPTISELRSWLSQWKNKSLNAERSASRTSLSDSEESTEGLSNCYLLVGPPGVGKTSSVYYLAEELGFKVLEVHASSERPGKRILAQLHEATQSHHVEGSKLLFAASAAQQTACSTKKVEAQKKAKVSGPLQQMFEKAAAKGRAKTVKAAAESNVRKPSKGTLEGYFSARNGVSEAPKVHVASTVTAPAGKTSPKGTLLKYFATPARKSADSTAASAISASKCKEECIPRSAKGGSEKVASSSDSDAEFIGVTSKPAEDRKASGGGKRKQKTFKRMCSRSDDDDDDVIFQVKKSCTEKKVS</sequence>
<dbReference type="InterPro" id="IPR027417">
    <property type="entry name" value="P-loop_NTPase"/>
</dbReference>
<feature type="compositionally biased region" description="Basic residues" evidence="1">
    <location>
        <begin position="365"/>
        <end position="376"/>
    </location>
</feature>
<dbReference type="PANTHER" id="PTHR23389:SF21">
    <property type="entry name" value="ATPASE FAMILY AAA DOMAIN-CONTAINING PROTEIN 5"/>
    <property type="match status" value="1"/>
</dbReference>
<evidence type="ECO:0000313" key="4">
    <source>
        <dbReference type="Proteomes" id="UP001321473"/>
    </source>
</evidence>
<accession>A0AAQ4DFC0</accession>
<dbReference type="SUPFAM" id="SSF52540">
    <property type="entry name" value="P-loop containing nucleoside triphosphate hydrolases"/>
    <property type="match status" value="1"/>
</dbReference>
<dbReference type="Gene3D" id="3.40.50.300">
    <property type="entry name" value="P-loop containing nucleotide triphosphate hydrolases"/>
    <property type="match status" value="1"/>
</dbReference>
<dbReference type="GO" id="GO:0003677">
    <property type="term" value="F:DNA binding"/>
    <property type="evidence" value="ECO:0007669"/>
    <property type="project" value="TreeGrafter"/>
</dbReference>
<gene>
    <name evidence="3" type="ORF">V5799_027575</name>
</gene>
<feature type="domain" description="ATPase AAA-type core" evidence="2">
    <location>
        <begin position="144"/>
        <end position="181"/>
    </location>
</feature>
<protein>
    <recommendedName>
        <fullName evidence="2">ATPase AAA-type core domain-containing protein</fullName>
    </recommendedName>
</protein>
<dbReference type="AlphaFoldDB" id="A0AAQ4DFC0"/>
<reference evidence="3 4" key="1">
    <citation type="journal article" date="2023" name="Arcadia Sci">
        <title>De novo assembly of a long-read Amblyomma americanum tick genome.</title>
        <authorList>
            <person name="Chou S."/>
            <person name="Poskanzer K.E."/>
            <person name="Rollins M."/>
            <person name="Thuy-Boun P.S."/>
        </authorList>
    </citation>
    <scope>NUCLEOTIDE SEQUENCE [LARGE SCALE GENOMIC DNA]</scope>
    <source>
        <strain evidence="3">F_SG_1</strain>
        <tissue evidence="3">Salivary glands</tissue>
    </source>
</reference>
<feature type="compositionally biased region" description="Basic and acidic residues" evidence="1">
    <location>
        <begin position="57"/>
        <end position="75"/>
    </location>
</feature>
<dbReference type="InterPro" id="IPR003959">
    <property type="entry name" value="ATPase_AAA_core"/>
</dbReference>
<feature type="region of interest" description="Disordered" evidence="1">
    <location>
        <begin position="1"/>
        <end position="75"/>
    </location>
</feature>
<dbReference type="Proteomes" id="UP001321473">
    <property type="component" value="Unassembled WGS sequence"/>
</dbReference>
<dbReference type="EMBL" id="JARKHS020031457">
    <property type="protein sequence ID" value="KAK8761160.1"/>
    <property type="molecule type" value="Genomic_DNA"/>
</dbReference>
<evidence type="ECO:0000313" key="3">
    <source>
        <dbReference type="EMBL" id="KAK8761160.1"/>
    </source>
</evidence>
<dbReference type="Pfam" id="PF00004">
    <property type="entry name" value="AAA"/>
    <property type="match status" value="1"/>
</dbReference>
<dbReference type="GO" id="GO:0005634">
    <property type="term" value="C:nucleus"/>
    <property type="evidence" value="ECO:0007669"/>
    <property type="project" value="TreeGrafter"/>
</dbReference>
<name>A0AAQ4DFC0_AMBAM</name>
<organism evidence="3 4">
    <name type="scientific">Amblyomma americanum</name>
    <name type="common">Lone star tick</name>
    <dbReference type="NCBI Taxonomy" id="6943"/>
    <lineage>
        <taxon>Eukaryota</taxon>
        <taxon>Metazoa</taxon>
        <taxon>Ecdysozoa</taxon>
        <taxon>Arthropoda</taxon>
        <taxon>Chelicerata</taxon>
        <taxon>Arachnida</taxon>
        <taxon>Acari</taxon>
        <taxon>Parasitiformes</taxon>
        <taxon>Ixodida</taxon>
        <taxon>Ixodoidea</taxon>
        <taxon>Ixodidae</taxon>
        <taxon>Amblyomminae</taxon>
        <taxon>Amblyomma</taxon>
    </lineage>
</organism>
<evidence type="ECO:0000259" key="2">
    <source>
        <dbReference type="Pfam" id="PF00004"/>
    </source>
</evidence>
<comment type="caution">
    <text evidence="3">The sequence shown here is derived from an EMBL/GenBank/DDBJ whole genome shotgun (WGS) entry which is preliminary data.</text>
</comment>
<dbReference type="GO" id="GO:0016887">
    <property type="term" value="F:ATP hydrolysis activity"/>
    <property type="evidence" value="ECO:0007669"/>
    <property type="project" value="InterPro"/>
</dbReference>
<evidence type="ECO:0000256" key="1">
    <source>
        <dbReference type="SAM" id="MobiDB-lite"/>
    </source>
</evidence>
<dbReference type="GO" id="GO:0005524">
    <property type="term" value="F:ATP binding"/>
    <property type="evidence" value="ECO:0007669"/>
    <property type="project" value="InterPro"/>
</dbReference>
<feature type="region of interest" description="Disordered" evidence="1">
    <location>
        <begin position="330"/>
        <end position="382"/>
    </location>
</feature>
<proteinExistence type="predicted"/>
<dbReference type="PANTHER" id="PTHR23389">
    <property type="entry name" value="CHROMOSOME TRANSMISSION FIDELITY FACTOR 18"/>
    <property type="match status" value="1"/>
</dbReference>
<keyword evidence="4" id="KW-1185">Reference proteome</keyword>
<dbReference type="GO" id="GO:0061860">
    <property type="term" value="F:DNA clamp unloader activity"/>
    <property type="evidence" value="ECO:0007669"/>
    <property type="project" value="TreeGrafter"/>
</dbReference>